<dbReference type="AlphaFoldDB" id="A0A6J6IN71"/>
<dbReference type="GO" id="GO:0003700">
    <property type="term" value="F:DNA-binding transcription factor activity"/>
    <property type="evidence" value="ECO:0007669"/>
    <property type="project" value="InterPro"/>
</dbReference>
<organism evidence="3">
    <name type="scientific">freshwater metagenome</name>
    <dbReference type="NCBI Taxonomy" id="449393"/>
    <lineage>
        <taxon>unclassified sequences</taxon>
        <taxon>metagenomes</taxon>
        <taxon>ecological metagenomes</taxon>
    </lineage>
</organism>
<dbReference type="SMART" id="SM00422">
    <property type="entry name" value="HTH_MERR"/>
    <property type="match status" value="1"/>
</dbReference>
<dbReference type="GO" id="GO:0003677">
    <property type="term" value="F:DNA binding"/>
    <property type="evidence" value="ECO:0007669"/>
    <property type="project" value="UniProtKB-KW"/>
</dbReference>
<dbReference type="SUPFAM" id="SSF46955">
    <property type="entry name" value="Putative DNA-binding domain"/>
    <property type="match status" value="1"/>
</dbReference>
<dbReference type="InterPro" id="IPR009061">
    <property type="entry name" value="DNA-bd_dom_put_sf"/>
</dbReference>
<feature type="domain" description="HTH merR-type" evidence="2">
    <location>
        <begin position="15"/>
        <end position="83"/>
    </location>
</feature>
<proteinExistence type="predicted"/>
<dbReference type="PANTHER" id="PTHR30204">
    <property type="entry name" value="REDOX-CYCLING DRUG-SENSING TRANSCRIPTIONAL ACTIVATOR SOXR"/>
    <property type="match status" value="1"/>
</dbReference>
<dbReference type="NCBIfam" id="NF047375">
    <property type="entry name" value="HeatShock_HspR"/>
    <property type="match status" value="1"/>
</dbReference>
<dbReference type="PROSITE" id="PS50937">
    <property type="entry name" value="HTH_MERR_2"/>
    <property type="match status" value="1"/>
</dbReference>
<accession>A0A6J6IN71</accession>
<sequence>MTDANESRSTHRRAVYIISVAAELAGVHPQTLRIYERKGLLEPARTQGGSRRYSEADIRLLRKIQELTDEGLNLAGVKRVLELEMRTAALEAELNAARAETIAAVDEAHRSYRRDLVPVRQTVVRFDEASQVLRRLSGR</sequence>
<evidence type="ECO:0000259" key="2">
    <source>
        <dbReference type="PROSITE" id="PS50937"/>
    </source>
</evidence>
<protein>
    <submittedName>
        <fullName evidence="3">Unannotated protein</fullName>
    </submittedName>
</protein>
<gene>
    <name evidence="3" type="ORF">UFOPK1835_02129</name>
</gene>
<keyword evidence="1" id="KW-0238">DNA-binding</keyword>
<dbReference type="PANTHER" id="PTHR30204:SF58">
    <property type="entry name" value="HTH-TYPE TRANSCRIPTIONAL REGULATOR YFMP"/>
    <property type="match status" value="1"/>
</dbReference>
<evidence type="ECO:0000256" key="1">
    <source>
        <dbReference type="ARBA" id="ARBA00023125"/>
    </source>
</evidence>
<dbReference type="Gene3D" id="1.10.1660.10">
    <property type="match status" value="1"/>
</dbReference>
<evidence type="ECO:0000313" key="3">
    <source>
        <dbReference type="EMBL" id="CAB4625773.1"/>
    </source>
</evidence>
<dbReference type="EMBL" id="CAEZUP010000149">
    <property type="protein sequence ID" value="CAB4625773.1"/>
    <property type="molecule type" value="Genomic_DNA"/>
</dbReference>
<dbReference type="PROSITE" id="PS00552">
    <property type="entry name" value="HTH_MERR_1"/>
    <property type="match status" value="1"/>
</dbReference>
<name>A0A6J6IN71_9ZZZZ</name>
<dbReference type="InterPro" id="IPR047057">
    <property type="entry name" value="MerR_fam"/>
</dbReference>
<dbReference type="InterPro" id="IPR000551">
    <property type="entry name" value="MerR-type_HTH_dom"/>
</dbReference>
<dbReference type="Pfam" id="PF13411">
    <property type="entry name" value="MerR_1"/>
    <property type="match status" value="1"/>
</dbReference>
<dbReference type="PRINTS" id="PR00040">
    <property type="entry name" value="HTHMERR"/>
</dbReference>
<reference evidence="3" key="1">
    <citation type="submission" date="2020-05" db="EMBL/GenBank/DDBJ databases">
        <authorList>
            <person name="Chiriac C."/>
            <person name="Salcher M."/>
            <person name="Ghai R."/>
            <person name="Kavagutti S V."/>
        </authorList>
    </citation>
    <scope>NUCLEOTIDE SEQUENCE</scope>
</reference>